<dbReference type="InterPro" id="IPR058531">
    <property type="entry name" value="Baseplate_J_M"/>
</dbReference>
<feature type="domain" description="Baseplate J-like central" evidence="1">
    <location>
        <begin position="138"/>
        <end position="209"/>
    </location>
</feature>
<dbReference type="PIRSF" id="PIRSF020481">
    <property type="entry name" value="BAP"/>
    <property type="match status" value="1"/>
</dbReference>
<accession>A0ABP7M1I7</accession>
<organism evidence="2 3">
    <name type="scientific">Gibbsiella dentisursi</name>
    <dbReference type="NCBI Taxonomy" id="796890"/>
    <lineage>
        <taxon>Bacteria</taxon>
        <taxon>Pseudomonadati</taxon>
        <taxon>Pseudomonadota</taxon>
        <taxon>Gammaproteobacteria</taxon>
        <taxon>Enterobacterales</taxon>
        <taxon>Yersiniaceae</taxon>
        <taxon>Gibbsiella</taxon>
    </lineage>
</organism>
<dbReference type="PANTHER" id="PTHR35862:SF1">
    <property type="entry name" value="FELS-2 PROPHAGE PROTEIN"/>
    <property type="match status" value="1"/>
</dbReference>
<comment type="caution">
    <text evidence="2">The sequence shown here is derived from an EMBL/GenBank/DDBJ whole genome shotgun (WGS) entry which is preliminary data.</text>
</comment>
<dbReference type="InterPro" id="IPR014507">
    <property type="entry name" value="Baseplate_assembly_J_pred"/>
</dbReference>
<proteinExistence type="predicted"/>
<evidence type="ECO:0000313" key="2">
    <source>
        <dbReference type="EMBL" id="GAA3911805.1"/>
    </source>
</evidence>
<dbReference type="Pfam" id="PF26078">
    <property type="entry name" value="Baseplate_J_M"/>
    <property type="match status" value="1"/>
</dbReference>
<name>A0ABP7M1I7_9GAMM</name>
<evidence type="ECO:0000259" key="1">
    <source>
        <dbReference type="Pfam" id="PF26078"/>
    </source>
</evidence>
<dbReference type="Proteomes" id="UP001499994">
    <property type="component" value="Unassembled WGS sequence"/>
</dbReference>
<evidence type="ECO:0000313" key="3">
    <source>
        <dbReference type="Proteomes" id="UP001499994"/>
    </source>
</evidence>
<gene>
    <name evidence="2" type="ORF">GCM10022405_41250</name>
</gene>
<sequence>MSDAIDLSQLPAPDVVETIDYETLLDARTTRLLALVSDDLRDAVTAALALESEPLRKLLEENAYREMVLRQRINEAARAVMLAFATGNDLDQIAANYGITRLTITPADDTTTPPTAAVMESDDNLRTRVQSSMEALSVAGPREAYQYHARSASGKVADAYAFSPAPACVTVVILSTEGDGTADDALISTVDEALSDEDVRPIADRLAVQSAEIVNYSITATLYLASDGPESEVIKTTAEAQLTAYTEARHRIGKSIYREKIAGVLNCDGVENIDITAPPADISITRTQASFCTGYTLNIERLLNDDEEQSE</sequence>
<dbReference type="EMBL" id="BAABDG010000010">
    <property type="protein sequence ID" value="GAA3911805.1"/>
    <property type="molecule type" value="Genomic_DNA"/>
</dbReference>
<protein>
    <submittedName>
        <fullName evidence="2">Baseplate assembly protein</fullName>
    </submittedName>
</protein>
<dbReference type="PANTHER" id="PTHR35862">
    <property type="entry name" value="FELS-2 PROPHAGE PROTEIN"/>
    <property type="match status" value="1"/>
</dbReference>
<dbReference type="RefSeq" id="WP_346082750.1">
    <property type="nucleotide sequence ID" value="NZ_BAABDG010000010.1"/>
</dbReference>
<reference evidence="3" key="1">
    <citation type="journal article" date="2019" name="Int. J. Syst. Evol. Microbiol.">
        <title>The Global Catalogue of Microorganisms (GCM) 10K type strain sequencing project: providing services to taxonomists for standard genome sequencing and annotation.</title>
        <authorList>
            <consortium name="The Broad Institute Genomics Platform"/>
            <consortium name="The Broad Institute Genome Sequencing Center for Infectious Disease"/>
            <person name="Wu L."/>
            <person name="Ma J."/>
        </authorList>
    </citation>
    <scope>NUCLEOTIDE SEQUENCE [LARGE SCALE GENOMIC DNA]</scope>
    <source>
        <strain evidence="3">JCM 17201</strain>
    </source>
</reference>
<keyword evidence="3" id="KW-1185">Reference proteome</keyword>
<dbReference type="InterPro" id="IPR052726">
    <property type="entry name" value="Phage_Baseplate_Hub"/>
</dbReference>